<dbReference type="InterPro" id="IPR058595">
    <property type="entry name" value="Avidin-like"/>
</dbReference>
<sequence>MSQSVSATSFSDLPDGQMESDAGFFPVEDPPAIAVPDAGAAEVEPAEAADAVKDTQAGSGEDSDAGDDSEAGEGTEEDDEAEAPDPAAVEAVIDGKVFAAVANTASGEVGRTTSFHYRQDGRMIWAEYSGGAVVRGYLVGTRDGDRLDFRYSHLNINLQTANGVCASKLEVLDDGRIRLHETWQWESRPERGTSVVEEIPATT</sequence>
<evidence type="ECO:0000313" key="3">
    <source>
        <dbReference type="Proteomes" id="UP000181917"/>
    </source>
</evidence>
<organism evidence="2 3">
    <name type="scientific">Crystallibacter crystallopoietes</name>
    <dbReference type="NCBI Taxonomy" id="37928"/>
    <lineage>
        <taxon>Bacteria</taxon>
        <taxon>Bacillati</taxon>
        <taxon>Actinomycetota</taxon>
        <taxon>Actinomycetes</taxon>
        <taxon>Micrococcales</taxon>
        <taxon>Micrococcaceae</taxon>
        <taxon>Crystallibacter</taxon>
    </lineage>
</organism>
<dbReference type="RefSeq" id="WP_236777311.1">
    <property type="nucleotide sequence ID" value="NZ_CP018863.1"/>
</dbReference>
<feature type="compositionally biased region" description="Acidic residues" evidence="1">
    <location>
        <begin position="61"/>
        <end position="83"/>
    </location>
</feature>
<dbReference type="AlphaFoldDB" id="A0A1H0ZY86"/>
<evidence type="ECO:0000313" key="2">
    <source>
        <dbReference type="EMBL" id="SDQ32211.1"/>
    </source>
</evidence>
<feature type="compositionally biased region" description="Low complexity" evidence="1">
    <location>
        <begin position="34"/>
        <end position="49"/>
    </location>
</feature>
<gene>
    <name evidence="2" type="ORF">SAMN04489742_0629</name>
</gene>
<dbReference type="Pfam" id="PF26421">
    <property type="entry name" value="Avidin_like"/>
    <property type="match status" value="1"/>
</dbReference>
<feature type="compositionally biased region" description="Polar residues" evidence="1">
    <location>
        <begin position="1"/>
        <end position="11"/>
    </location>
</feature>
<keyword evidence="3" id="KW-1185">Reference proteome</keyword>
<accession>A0A1H0ZY86</accession>
<feature type="region of interest" description="Disordered" evidence="1">
    <location>
        <begin position="1"/>
        <end position="84"/>
    </location>
</feature>
<evidence type="ECO:0008006" key="4">
    <source>
        <dbReference type="Google" id="ProtNLM"/>
    </source>
</evidence>
<reference evidence="2 3" key="1">
    <citation type="submission" date="2016-10" db="EMBL/GenBank/DDBJ databases">
        <authorList>
            <person name="de Groot N.N."/>
        </authorList>
    </citation>
    <scope>NUCLEOTIDE SEQUENCE [LARGE SCALE GENOMIC DNA]</scope>
    <source>
        <strain evidence="2 3">DSM 20117</strain>
    </source>
</reference>
<dbReference type="Proteomes" id="UP000181917">
    <property type="component" value="Unassembled WGS sequence"/>
</dbReference>
<evidence type="ECO:0000256" key="1">
    <source>
        <dbReference type="SAM" id="MobiDB-lite"/>
    </source>
</evidence>
<dbReference type="STRING" id="37928.SAMN04489742_0629"/>
<dbReference type="EMBL" id="FNKH01000002">
    <property type="protein sequence ID" value="SDQ32211.1"/>
    <property type="molecule type" value="Genomic_DNA"/>
</dbReference>
<protein>
    <recommendedName>
        <fullName evidence="4">N-acetylglutamate synthase</fullName>
    </recommendedName>
</protein>
<proteinExistence type="predicted"/>
<name>A0A1H0ZY86_9MICC</name>